<evidence type="ECO:0000313" key="6">
    <source>
        <dbReference type="Proteomes" id="UP001153620"/>
    </source>
</evidence>
<accession>A0A9N9WLE6</accession>
<keyword evidence="6" id="KW-1185">Reference proteome</keyword>
<evidence type="ECO:0000313" key="5">
    <source>
        <dbReference type="EMBL" id="CAG9797360.1"/>
    </source>
</evidence>
<reference evidence="5" key="1">
    <citation type="submission" date="2022-01" db="EMBL/GenBank/DDBJ databases">
        <authorList>
            <person name="King R."/>
        </authorList>
    </citation>
    <scope>NUCLEOTIDE SEQUENCE</scope>
</reference>
<dbReference type="PANTHER" id="PTHR23259:SF69">
    <property type="entry name" value="GEO11767P1-RELATED"/>
    <property type="match status" value="1"/>
</dbReference>
<dbReference type="AlphaFoldDB" id="A0A9N9WLE6"/>
<evidence type="ECO:0000256" key="2">
    <source>
        <dbReference type="ARBA" id="ARBA00023157"/>
    </source>
</evidence>
<dbReference type="Proteomes" id="UP001153620">
    <property type="component" value="Chromosome 1"/>
</dbReference>
<dbReference type="InterPro" id="IPR051368">
    <property type="entry name" value="SerProtInhib-TIL_Domain"/>
</dbReference>
<feature type="chain" id="PRO_5040105023" description="TIL domain-containing protein" evidence="3">
    <location>
        <begin position="17"/>
        <end position="130"/>
    </location>
</feature>
<dbReference type="EMBL" id="OU895877">
    <property type="protein sequence ID" value="CAG9797360.1"/>
    <property type="molecule type" value="Genomic_DNA"/>
</dbReference>
<evidence type="ECO:0000256" key="1">
    <source>
        <dbReference type="ARBA" id="ARBA00022690"/>
    </source>
</evidence>
<dbReference type="CDD" id="cd19941">
    <property type="entry name" value="TIL"/>
    <property type="match status" value="1"/>
</dbReference>
<dbReference type="SUPFAM" id="SSF57567">
    <property type="entry name" value="Serine protease inhibitors"/>
    <property type="match status" value="1"/>
</dbReference>
<dbReference type="InterPro" id="IPR036084">
    <property type="entry name" value="Ser_inhib-like_sf"/>
</dbReference>
<evidence type="ECO:0000256" key="3">
    <source>
        <dbReference type="SAM" id="SignalP"/>
    </source>
</evidence>
<dbReference type="Pfam" id="PF01826">
    <property type="entry name" value="TIL"/>
    <property type="match status" value="1"/>
</dbReference>
<dbReference type="OrthoDB" id="6236007at2759"/>
<sequence>MKTFILLFCWAGIAAALTRPYKCGPYEEVKHCKCKPDEFCPINCPPTCECIEGFARNRYGDCRKNDDLSRLDSRYKSCGSNEEFVSCGSFCEDSCEKKYTVCNQACRVGCACKAGFIRDSNGSCIPEEMC</sequence>
<feature type="signal peptide" evidence="3">
    <location>
        <begin position="1"/>
        <end position="16"/>
    </location>
</feature>
<dbReference type="InterPro" id="IPR002919">
    <property type="entry name" value="TIL_dom"/>
</dbReference>
<reference evidence="5" key="2">
    <citation type="submission" date="2022-10" db="EMBL/GenBank/DDBJ databases">
        <authorList>
            <consortium name="ENA_rothamsted_submissions"/>
            <consortium name="culmorum"/>
            <person name="King R."/>
        </authorList>
    </citation>
    <scope>NUCLEOTIDE SEQUENCE</scope>
</reference>
<gene>
    <name evidence="5" type="ORF">CHIRRI_LOCUS359</name>
</gene>
<dbReference type="Gene3D" id="2.10.25.10">
    <property type="entry name" value="Laminin"/>
    <property type="match status" value="1"/>
</dbReference>
<evidence type="ECO:0000259" key="4">
    <source>
        <dbReference type="Pfam" id="PF01826"/>
    </source>
</evidence>
<name>A0A9N9WLE6_9DIPT</name>
<dbReference type="PANTHER" id="PTHR23259">
    <property type="entry name" value="RIDDLE"/>
    <property type="match status" value="1"/>
</dbReference>
<protein>
    <recommendedName>
        <fullName evidence="4">TIL domain-containing protein</fullName>
    </recommendedName>
</protein>
<keyword evidence="3" id="KW-0732">Signal</keyword>
<keyword evidence="1" id="KW-0646">Protease inhibitor</keyword>
<proteinExistence type="predicted"/>
<feature type="domain" description="TIL" evidence="4">
    <location>
        <begin position="78"/>
        <end position="130"/>
    </location>
</feature>
<dbReference type="GO" id="GO:0030414">
    <property type="term" value="F:peptidase inhibitor activity"/>
    <property type="evidence" value="ECO:0007669"/>
    <property type="project" value="UniProtKB-KW"/>
</dbReference>
<organism evidence="5 6">
    <name type="scientific">Chironomus riparius</name>
    <dbReference type="NCBI Taxonomy" id="315576"/>
    <lineage>
        <taxon>Eukaryota</taxon>
        <taxon>Metazoa</taxon>
        <taxon>Ecdysozoa</taxon>
        <taxon>Arthropoda</taxon>
        <taxon>Hexapoda</taxon>
        <taxon>Insecta</taxon>
        <taxon>Pterygota</taxon>
        <taxon>Neoptera</taxon>
        <taxon>Endopterygota</taxon>
        <taxon>Diptera</taxon>
        <taxon>Nematocera</taxon>
        <taxon>Chironomoidea</taxon>
        <taxon>Chironomidae</taxon>
        <taxon>Chironominae</taxon>
        <taxon>Chironomus</taxon>
    </lineage>
</organism>
<keyword evidence="2" id="KW-1015">Disulfide bond</keyword>